<dbReference type="Proteomes" id="UP000218209">
    <property type="component" value="Unassembled WGS sequence"/>
</dbReference>
<name>A0A1X6PC48_PORUM</name>
<evidence type="ECO:0000313" key="2">
    <source>
        <dbReference type="EMBL" id="OSX78448.1"/>
    </source>
</evidence>
<keyword evidence="1" id="KW-0732">Signal</keyword>
<protein>
    <submittedName>
        <fullName evidence="2">Uncharacterized protein</fullName>
    </submittedName>
</protein>
<proteinExistence type="predicted"/>
<feature type="signal peptide" evidence="1">
    <location>
        <begin position="1"/>
        <end position="29"/>
    </location>
</feature>
<gene>
    <name evidence="2" type="ORF">BU14_0109s0047</name>
</gene>
<evidence type="ECO:0000313" key="3">
    <source>
        <dbReference type="Proteomes" id="UP000218209"/>
    </source>
</evidence>
<reference evidence="2 3" key="1">
    <citation type="submission" date="2017-03" db="EMBL/GenBank/DDBJ databases">
        <title>WGS assembly of Porphyra umbilicalis.</title>
        <authorList>
            <person name="Brawley S.H."/>
            <person name="Blouin N.A."/>
            <person name="Ficko-Blean E."/>
            <person name="Wheeler G.L."/>
            <person name="Lohr M."/>
            <person name="Goodson H.V."/>
            <person name="Jenkins J.W."/>
            <person name="Blaby-Haas C.E."/>
            <person name="Helliwell K.E."/>
            <person name="Chan C."/>
            <person name="Marriage T."/>
            <person name="Bhattacharya D."/>
            <person name="Klein A.S."/>
            <person name="Badis Y."/>
            <person name="Brodie J."/>
            <person name="Cao Y."/>
            <person name="Collen J."/>
            <person name="Dittami S.M."/>
            <person name="Gachon C.M."/>
            <person name="Green B.R."/>
            <person name="Karpowicz S."/>
            <person name="Kim J.W."/>
            <person name="Kudahl U."/>
            <person name="Lin S."/>
            <person name="Michel G."/>
            <person name="Mittag M."/>
            <person name="Olson B.J."/>
            <person name="Pangilinan J."/>
            <person name="Peng Y."/>
            <person name="Qiu H."/>
            <person name="Shu S."/>
            <person name="Singer J.T."/>
            <person name="Smith A.G."/>
            <person name="Sprecher B.N."/>
            <person name="Wagner V."/>
            <person name="Wang W."/>
            <person name="Wang Z.-Y."/>
            <person name="Yan J."/>
            <person name="Yarish C."/>
            <person name="Zoeuner-Riek S."/>
            <person name="Zhuang Y."/>
            <person name="Zou Y."/>
            <person name="Lindquist E.A."/>
            <person name="Grimwood J."/>
            <person name="Barry K."/>
            <person name="Rokhsar D.S."/>
            <person name="Schmutz J."/>
            <person name="Stiller J.W."/>
            <person name="Grossman A.R."/>
            <person name="Prochnik S.E."/>
        </authorList>
    </citation>
    <scope>NUCLEOTIDE SEQUENCE [LARGE SCALE GENOMIC DNA]</scope>
    <source>
        <strain evidence="2">4086291</strain>
    </source>
</reference>
<keyword evidence="3" id="KW-1185">Reference proteome</keyword>
<accession>A0A1X6PC48</accession>
<dbReference type="EMBL" id="KV918813">
    <property type="protein sequence ID" value="OSX78448.1"/>
    <property type="molecule type" value="Genomic_DNA"/>
</dbReference>
<evidence type="ECO:0000256" key="1">
    <source>
        <dbReference type="SAM" id="SignalP"/>
    </source>
</evidence>
<organism evidence="2 3">
    <name type="scientific">Porphyra umbilicalis</name>
    <name type="common">Purple laver</name>
    <name type="synonym">Red alga</name>
    <dbReference type="NCBI Taxonomy" id="2786"/>
    <lineage>
        <taxon>Eukaryota</taxon>
        <taxon>Rhodophyta</taxon>
        <taxon>Bangiophyceae</taxon>
        <taxon>Bangiales</taxon>
        <taxon>Bangiaceae</taxon>
        <taxon>Porphyra</taxon>
    </lineage>
</organism>
<feature type="chain" id="PRO_5013253705" evidence="1">
    <location>
        <begin position="30"/>
        <end position="64"/>
    </location>
</feature>
<sequence>MHMTPEDSDSPKDALLCLCLVLVMHLSAAHSSEQLCRDLRRILWLRVRRRADRPPYGSHCRPLR</sequence>
<dbReference type="AlphaFoldDB" id="A0A1X6PC48"/>